<keyword evidence="7 9" id="KW-0234">DNA repair</keyword>
<dbReference type="InterPro" id="IPR036388">
    <property type="entry name" value="WH-like_DNA-bd_sf"/>
</dbReference>
<dbReference type="EC" id="2.1.1.63" evidence="9"/>
<gene>
    <name evidence="12" type="primary">ogt</name>
    <name evidence="12" type="ORF">NCTC10232_00654</name>
</gene>
<dbReference type="EMBL" id="CABEIU010000002">
    <property type="protein sequence ID" value="VTT05699.1"/>
    <property type="molecule type" value="Genomic_DNA"/>
</dbReference>
<comment type="subcellular location">
    <subcellularLocation>
        <location evidence="9">Cytoplasm</location>
    </subcellularLocation>
</comment>
<dbReference type="NCBIfam" id="TIGR00589">
    <property type="entry name" value="ogt"/>
    <property type="match status" value="1"/>
</dbReference>
<evidence type="ECO:0000256" key="3">
    <source>
        <dbReference type="ARBA" id="ARBA00022490"/>
    </source>
</evidence>
<dbReference type="RefSeq" id="WP_132973029.1">
    <property type="nucleotide sequence ID" value="NZ_CABEIU010000002.1"/>
</dbReference>
<comment type="catalytic activity">
    <reaction evidence="8 9">
        <text>a 6-O-methyl-2'-deoxyguanosine in DNA + L-cysteinyl-[protein] = S-methyl-L-cysteinyl-[protein] + a 2'-deoxyguanosine in DNA</text>
        <dbReference type="Rhea" id="RHEA:24000"/>
        <dbReference type="Rhea" id="RHEA-COMP:10131"/>
        <dbReference type="Rhea" id="RHEA-COMP:10132"/>
        <dbReference type="Rhea" id="RHEA-COMP:11367"/>
        <dbReference type="Rhea" id="RHEA-COMP:11368"/>
        <dbReference type="ChEBI" id="CHEBI:29950"/>
        <dbReference type="ChEBI" id="CHEBI:82612"/>
        <dbReference type="ChEBI" id="CHEBI:85445"/>
        <dbReference type="ChEBI" id="CHEBI:85448"/>
        <dbReference type="EC" id="2.1.1.63"/>
    </reaction>
</comment>
<evidence type="ECO:0000256" key="7">
    <source>
        <dbReference type="ARBA" id="ARBA00023204"/>
    </source>
</evidence>
<comment type="miscellaneous">
    <text evidence="9">This enzyme catalyzes only one turnover and therefore is not strictly catalytic. According to one definition, an enzyme is a biocatalyst that acts repeatedly and over many reaction cycles.</text>
</comment>
<dbReference type="GO" id="GO:0003908">
    <property type="term" value="F:methylated-DNA-[protein]-cysteine S-methyltransferase activity"/>
    <property type="evidence" value="ECO:0007669"/>
    <property type="project" value="UniProtKB-UniRule"/>
</dbReference>
<dbReference type="HAMAP" id="MF_00772">
    <property type="entry name" value="OGT"/>
    <property type="match status" value="1"/>
</dbReference>
<sequence>MKQKKYAKMLYPSPIGTLSLVADEQYLYGIWVQDQTHFERGIDADMEVVTEHPVLDQVISYLDTYFDGCAQDLSSLPLALIGTDFEKRVWTYLQSIPYGQTVTYGQIAQDLQVGSAQAIGGAVGRNPWSILVPCHRVLGSDNRLTGYASGVEKKAWLLQHEGVVFQENKK</sequence>
<accession>A0A4V6LNN1</accession>
<evidence type="ECO:0000256" key="8">
    <source>
        <dbReference type="ARBA" id="ARBA00049348"/>
    </source>
</evidence>
<dbReference type="Pfam" id="PF02870">
    <property type="entry name" value="Methyltransf_1N"/>
    <property type="match status" value="1"/>
</dbReference>
<comment type="similarity">
    <text evidence="2 9">Belongs to the MGMT family.</text>
</comment>
<feature type="domain" description="Methylguanine DNA methyltransferase ribonuclease-like" evidence="11">
    <location>
        <begin position="10"/>
        <end position="80"/>
    </location>
</feature>
<dbReference type="InterPro" id="IPR023546">
    <property type="entry name" value="MGMT"/>
</dbReference>
<dbReference type="InterPro" id="IPR008332">
    <property type="entry name" value="MethylG_MeTrfase_N"/>
</dbReference>
<keyword evidence="4 9" id="KW-0489">Methyltransferase</keyword>
<comment type="catalytic activity">
    <reaction evidence="1 9">
        <text>a 4-O-methyl-thymidine in DNA + L-cysteinyl-[protein] = a thymidine in DNA + S-methyl-L-cysteinyl-[protein]</text>
        <dbReference type="Rhea" id="RHEA:53428"/>
        <dbReference type="Rhea" id="RHEA-COMP:10131"/>
        <dbReference type="Rhea" id="RHEA-COMP:10132"/>
        <dbReference type="Rhea" id="RHEA-COMP:13555"/>
        <dbReference type="Rhea" id="RHEA-COMP:13556"/>
        <dbReference type="ChEBI" id="CHEBI:29950"/>
        <dbReference type="ChEBI" id="CHEBI:82612"/>
        <dbReference type="ChEBI" id="CHEBI:137386"/>
        <dbReference type="ChEBI" id="CHEBI:137387"/>
        <dbReference type="EC" id="2.1.1.63"/>
    </reaction>
</comment>
<dbReference type="InterPro" id="IPR036631">
    <property type="entry name" value="MGMT_N_sf"/>
</dbReference>
<dbReference type="CDD" id="cd06445">
    <property type="entry name" value="ATase"/>
    <property type="match status" value="1"/>
</dbReference>
<comment type="function">
    <text evidence="9">Involved in the cellular defense against the biological effects of O6-methylguanine (O6-MeG) and O4-methylthymine (O4-MeT) in DNA. Repairs the methylated nucleobase in DNA by stoichiometrically transferring the methyl group to a cysteine residue in the enzyme. This is a suicide reaction: the enzyme is irreversibly inactivated.</text>
</comment>
<dbReference type="SUPFAM" id="SSF53155">
    <property type="entry name" value="Methylated DNA-protein cysteine methyltransferase domain"/>
    <property type="match status" value="1"/>
</dbReference>
<proteinExistence type="inferred from homology"/>
<dbReference type="GO" id="GO:0005737">
    <property type="term" value="C:cytoplasm"/>
    <property type="evidence" value="ECO:0007669"/>
    <property type="project" value="UniProtKB-SubCell"/>
</dbReference>
<dbReference type="PROSITE" id="PS00374">
    <property type="entry name" value="MGMT"/>
    <property type="match status" value="1"/>
</dbReference>
<dbReference type="Proteomes" id="UP000388056">
    <property type="component" value="Unassembled WGS sequence"/>
</dbReference>
<evidence type="ECO:0000256" key="1">
    <source>
        <dbReference type="ARBA" id="ARBA00001286"/>
    </source>
</evidence>
<evidence type="ECO:0000256" key="6">
    <source>
        <dbReference type="ARBA" id="ARBA00022763"/>
    </source>
</evidence>
<keyword evidence="6 9" id="KW-0227">DNA damage</keyword>
<dbReference type="Gene3D" id="3.30.160.70">
    <property type="entry name" value="Methylated DNA-protein cysteine methyltransferase domain"/>
    <property type="match status" value="1"/>
</dbReference>
<evidence type="ECO:0000259" key="11">
    <source>
        <dbReference type="Pfam" id="PF02870"/>
    </source>
</evidence>
<protein>
    <recommendedName>
        <fullName evidence="9">Methylated-DNA--protein-cysteine methyltransferase</fullName>
        <ecNumber evidence="9">2.1.1.63</ecNumber>
    </recommendedName>
    <alternativeName>
        <fullName evidence="9">6-O-methylguanine-DNA methyltransferase</fullName>
        <shortName evidence="9">MGMT</shortName>
    </alternativeName>
    <alternativeName>
        <fullName evidence="9">O-6-methylguanine-DNA-alkyltransferase</fullName>
    </alternativeName>
</protein>
<feature type="domain" description="Methylated-DNA-[protein]-cysteine S-methyltransferase DNA binding" evidence="10">
    <location>
        <begin position="84"/>
        <end position="163"/>
    </location>
</feature>
<dbReference type="InterPro" id="IPR001497">
    <property type="entry name" value="MethylDNA_cys_MeTrfase_AS"/>
</dbReference>
<dbReference type="PANTHER" id="PTHR10815">
    <property type="entry name" value="METHYLATED-DNA--PROTEIN-CYSTEINE METHYLTRANSFERASE"/>
    <property type="match status" value="1"/>
</dbReference>
<dbReference type="PANTHER" id="PTHR10815:SF5">
    <property type="entry name" value="METHYLATED-DNA--PROTEIN-CYSTEINE METHYLTRANSFERASE"/>
    <property type="match status" value="1"/>
</dbReference>
<dbReference type="FunFam" id="1.10.10.10:FF:000214">
    <property type="entry name" value="Methylated-DNA--protein-cysteine methyltransferase"/>
    <property type="match status" value="1"/>
</dbReference>
<name>A0A4V6LNN1_STROR</name>
<evidence type="ECO:0000259" key="10">
    <source>
        <dbReference type="Pfam" id="PF01035"/>
    </source>
</evidence>
<evidence type="ECO:0000256" key="9">
    <source>
        <dbReference type="HAMAP-Rule" id="MF_00772"/>
    </source>
</evidence>
<dbReference type="AlphaFoldDB" id="A0A4V6LNN1"/>
<keyword evidence="5 9" id="KW-0808">Transferase</keyword>
<evidence type="ECO:0000256" key="5">
    <source>
        <dbReference type="ARBA" id="ARBA00022679"/>
    </source>
</evidence>
<dbReference type="InterPro" id="IPR036217">
    <property type="entry name" value="MethylDNA_cys_MeTrfase_DNAb"/>
</dbReference>
<organism evidence="12 13">
    <name type="scientific">Streptococcus oralis</name>
    <dbReference type="NCBI Taxonomy" id="1303"/>
    <lineage>
        <taxon>Bacteria</taxon>
        <taxon>Bacillati</taxon>
        <taxon>Bacillota</taxon>
        <taxon>Bacilli</taxon>
        <taxon>Lactobacillales</taxon>
        <taxon>Streptococcaceae</taxon>
        <taxon>Streptococcus</taxon>
    </lineage>
</organism>
<evidence type="ECO:0000256" key="4">
    <source>
        <dbReference type="ARBA" id="ARBA00022603"/>
    </source>
</evidence>
<feature type="active site" description="Nucleophile; methyl group acceptor" evidence="9">
    <location>
        <position position="134"/>
    </location>
</feature>
<keyword evidence="3 9" id="KW-0963">Cytoplasm</keyword>
<dbReference type="SUPFAM" id="SSF46767">
    <property type="entry name" value="Methylated DNA-protein cysteine methyltransferase, C-terminal domain"/>
    <property type="match status" value="1"/>
</dbReference>
<dbReference type="Pfam" id="PF01035">
    <property type="entry name" value="DNA_binding_1"/>
    <property type="match status" value="1"/>
</dbReference>
<evidence type="ECO:0000313" key="12">
    <source>
        <dbReference type="EMBL" id="VTT05699.1"/>
    </source>
</evidence>
<dbReference type="GO" id="GO:0006307">
    <property type="term" value="P:DNA alkylation repair"/>
    <property type="evidence" value="ECO:0007669"/>
    <property type="project" value="UniProtKB-UniRule"/>
</dbReference>
<evidence type="ECO:0000256" key="2">
    <source>
        <dbReference type="ARBA" id="ARBA00008711"/>
    </source>
</evidence>
<dbReference type="Gene3D" id="1.10.10.10">
    <property type="entry name" value="Winged helix-like DNA-binding domain superfamily/Winged helix DNA-binding domain"/>
    <property type="match status" value="1"/>
</dbReference>
<dbReference type="GO" id="GO:0032259">
    <property type="term" value="P:methylation"/>
    <property type="evidence" value="ECO:0007669"/>
    <property type="project" value="UniProtKB-KW"/>
</dbReference>
<reference evidence="12 13" key="1">
    <citation type="submission" date="2019-05" db="EMBL/GenBank/DDBJ databases">
        <authorList>
            <consortium name="Pathogen Informatics"/>
        </authorList>
    </citation>
    <scope>NUCLEOTIDE SEQUENCE [LARGE SCALE GENOMIC DNA]</scope>
    <source>
        <strain evidence="12 13">NCTC10232</strain>
    </source>
</reference>
<evidence type="ECO:0000313" key="13">
    <source>
        <dbReference type="Proteomes" id="UP000388056"/>
    </source>
</evidence>
<dbReference type="InterPro" id="IPR014048">
    <property type="entry name" value="MethylDNA_cys_MeTrfase_DNA-bd"/>
</dbReference>